<name>A0A426Z222_ENSVE</name>
<feature type="region of interest" description="Disordered" evidence="1">
    <location>
        <begin position="1"/>
        <end position="29"/>
    </location>
</feature>
<sequence length="69" mass="7697">MWDRKHGNESESIGRNATASTSVGDHSSSKKVLFFPLQNLKFDGLFGRFGGGAVDRLQELGTTEEIRRR</sequence>
<dbReference type="Proteomes" id="UP000287651">
    <property type="component" value="Unassembled WGS sequence"/>
</dbReference>
<evidence type="ECO:0000256" key="1">
    <source>
        <dbReference type="SAM" id="MobiDB-lite"/>
    </source>
</evidence>
<gene>
    <name evidence="2" type="ORF">B296_00033480</name>
</gene>
<dbReference type="EMBL" id="AMZH03008875">
    <property type="protein sequence ID" value="RRT58029.1"/>
    <property type="molecule type" value="Genomic_DNA"/>
</dbReference>
<reference evidence="2 3" key="1">
    <citation type="journal article" date="2014" name="Agronomy (Basel)">
        <title>A Draft Genome Sequence for Ensete ventricosum, the Drought-Tolerant Tree Against Hunger.</title>
        <authorList>
            <person name="Harrison J."/>
            <person name="Moore K.A."/>
            <person name="Paszkiewicz K."/>
            <person name="Jones T."/>
            <person name="Grant M."/>
            <person name="Ambacheew D."/>
            <person name="Muzemil S."/>
            <person name="Studholme D.J."/>
        </authorList>
    </citation>
    <scope>NUCLEOTIDE SEQUENCE [LARGE SCALE GENOMIC DNA]</scope>
</reference>
<organism evidence="2 3">
    <name type="scientific">Ensete ventricosum</name>
    <name type="common">Abyssinian banana</name>
    <name type="synonym">Musa ensete</name>
    <dbReference type="NCBI Taxonomy" id="4639"/>
    <lineage>
        <taxon>Eukaryota</taxon>
        <taxon>Viridiplantae</taxon>
        <taxon>Streptophyta</taxon>
        <taxon>Embryophyta</taxon>
        <taxon>Tracheophyta</taxon>
        <taxon>Spermatophyta</taxon>
        <taxon>Magnoliopsida</taxon>
        <taxon>Liliopsida</taxon>
        <taxon>Zingiberales</taxon>
        <taxon>Musaceae</taxon>
        <taxon>Ensete</taxon>
    </lineage>
</organism>
<evidence type="ECO:0000313" key="3">
    <source>
        <dbReference type="Proteomes" id="UP000287651"/>
    </source>
</evidence>
<proteinExistence type="predicted"/>
<feature type="compositionally biased region" description="Polar residues" evidence="1">
    <location>
        <begin position="10"/>
        <end position="26"/>
    </location>
</feature>
<protein>
    <submittedName>
        <fullName evidence="2">Uncharacterized protein</fullName>
    </submittedName>
</protein>
<accession>A0A426Z222</accession>
<comment type="caution">
    <text evidence="2">The sequence shown here is derived from an EMBL/GenBank/DDBJ whole genome shotgun (WGS) entry which is preliminary data.</text>
</comment>
<dbReference type="AlphaFoldDB" id="A0A426Z222"/>
<evidence type="ECO:0000313" key="2">
    <source>
        <dbReference type="EMBL" id="RRT58029.1"/>
    </source>
</evidence>